<dbReference type="Gene3D" id="3.40.190.170">
    <property type="entry name" value="Bacterial extracellular solute-binding protein, family 7"/>
    <property type="match status" value="1"/>
</dbReference>
<dbReference type="GO" id="GO:0055085">
    <property type="term" value="P:transmembrane transport"/>
    <property type="evidence" value="ECO:0007669"/>
    <property type="project" value="InterPro"/>
</dbReference>
<evidence type="ECO:0000313" key="6">
    <source>
        <dbReference type="EMBL" id="SFO86170.1"/>
    </source>
</evidence>
<name>A0A1I5KMA7_9HYPH</name>
<evidence type="ECO:0000256" key="5">
    <source>
        <dbReference type="SAM" id="SignalP"/>
    </source>
</evidence>
<keyword evidence="4 5" id="KW-0732">Signal</keyword>
<evidence type="ECO:0000256" key="3">
    <source>
        <dbReference type="ARBA" id="ARBA00022448"/>
    </source>
</evidence>
<dbReference type="InterPro" id="IPR018389">
    <property type="entry name" value="DctP_fam"/>
</dbReference>
<proteinExistence type="inferred from homology"/>
<feature type="signal peptide" evidence="5">
    <location>
        <begin position="1"/>
        <end position="22"/>
    </location>
</feature>
<organism evidence="6 7">
    <name type="scientific">Cohaesibacter marisflavi</name>
    <dbReference type="NCBI Taxonomy" id="655353"/>
    <lineage>
        <taxon>Bacteria</taxon>
        <taxon>Pseudomonadati</taxon>
        <taxon>Pseudomonadota</taxon>
        <taxon>Alphaproteobacteria</taxon>
        <taxon>Hyphomicrobiales</taxon>
        <taxon>Cohaesibacteraceae</taxon>
    </lineage>
</organism>
<dbReference type="EMBL" id="FOVR01000014">
    <property type="protein sequence ID" value="SFO86170.1"/>
    <property type="molecule type" value="Genomic_DNA"/>
</dbReference>
<dbReference type="NCBIfam" id="NF037995">
    <property type="entry name" value="TRAP_S1"/>
    <property type="match status" value="1"/>
</dbReference>
<dbReference type="PANTHER" id="PTHR33376">
    <property type="match status" value="1"/>
</dbReference>
<evidence type="ECO:0000256" key="2">
    <source>
        <dbReference type="ARBA" id="ARBA00009023"/>
    </source>
</evidence>
<evidence type="ECO:0000256" key="1">
    <source>
        <dbReference type="ARBA" id="ARBA00004196"/>
    </source>
</evidence>
<reference evidence="6 7" key="1">
    <citation type="submission" date="2016-10" db="EMBL/GenBank/DDBJ databases">
        <authorList>
            <person name="de Groot N.N."/>
        </authorList>
    </citation>
    <scope>NUCLEOTIDE SEQUENCE [LARGE SCALE GENOMIC DNA]</scope>
    <source>
        <strain evidence="6 7">CGMCC 1.9157</strain>
    </source>
</reference>
<protein>
    <submittedName>
        <fullName evidence="6">Tripartite ATP-independent transporter solute receptor, DctP family</fullName>
    </submittedName>
</protein>
<sequence>MKLKTLGLSLLSAMVMSAGAHAADYELTVPHVTNIESYNHQSLLVFKNFVENHSNGAIKVNIYPSGQLCSTARECLSGVQAGTFDYFQTTIPELANYWGPVGAFDLPYMLRDDRVAECVYDNQDFLSDVRANVLEQTGNLRLMMVSNSGGWRNFATTDKQIKSPDDIKGLKIRTVPAPIQQELVKALGGAPTPIAWPEVYTALSTGVVDGTKNGIVDITMMKFEESLKYLILDGHAYMGGVWIMNNDRFNSFPDALKRVVLDGVAAQNQFLRVYPKWKEYDAYETFRKAGGTIYTPTAEEKKAFQAATAPVKDYFIEQAGEDGKAWLERFEKEIKACEASIDADFATASK</sequence>
<dbReference type="Proteomes" id="UP000199236">
    <property type="component" value="Unassembled WGS sequence"/>
</dbReference>
<gene>
    <name evidence="6" type="ORF">SAMN04488056_11480</name>
</gene>
<evidence type="ECO:0000313" key="7">
    <source>
        <dbReference type="Proteomes" id="UP000199236"/>
    </source>
</evidence>
<keyword evidence="3" id="KW-0813">Transport</keyword>
<evidence type="ECO:0000256" key="4">
    <source>
        <dbReference type="ARBA" id="ARBA00022729"/>
    </source>
</evidence>
<dbReference type="PIRSF" id="PIRSF006470">
    <property type="entry name" value="DctB"/>
    <property type="match status" value="1"/>
</dbReference>
<dbReference type="STRING" id="655353.SAMN04488056_11480"/>
<dbReference type="InterPro" id="IPR004682">
    <property type="entry name" value="TRAP_DctP"/>
</dbReference>
<dbReference type="GO" id="GO:0030288">
    <property type="term" value="C:outer membrane-bounded periplasmic space"/>
    <property type="evidence" value="ECO:0007669"/>
    <property type="project" value="InterPro"/>
</dbReference>
<dbReference type="SUPFAM" id="SSF53850">
    <property type="entry name" value="Periplasmic binding protein-like II"/>
    <property type="match status" value="1"/>
</dbReference>
<dbReference type="AlphaFoldDB" id="A0A1I5KMA7"/>
<dbReference type="InterPro" id="IPR038404">
    <property type="entry name" value="TRAP_DctP_sf"/>
</dbReference>
<dbReference type="Pfam" id="PF03480">
    <property type="entry name" value="DctP"/>
    <property type="match status" value="1"/>
</dbReference>
<comment type="similarity">
    <text evidence="2">Belongs to the bacterial solute-binding protein 7 family.</text>
</comment>
<keyword evidence="7" id="KW-1185">Reference proteome</keyword>
<dbReference type="CDD" id="cd13677">
    <property type="entry name" value="PBP2_TRAP_SBP_like_6"/>
    <property type="match status" value="1"/>
</dbReference>
<keyword evidence="6" id="KW-0675">Receptor</keyword>
<dbReference type="OrthoDB" id="9803763at2"/>
<dbReference type="RefSeq" id="WP_090075072.1">
    <property type="nucleotide sequence ID" value="NZ_FOVR01000014.1"/>
</dbReference>
<dbReference type="PANTHER" id="PTHR33376:SF4">
    <property type="entry name" value="SIALIC ACID-BINDING PERIPLASMIC PROTEIN SIAP"/>
    <property type="match status" value="1"/>
</dbReference>
<comment type="subcellular location">
    <subcellularLocation>
        <location evidence="1">Cell envelope</location>
    </subcellularLocation>
</comment>
<accession>A0A1I5KMA7</accession>
<feature type="chain" id="PRO_5011544369" evidence="5">
    <location>
        <begin position="23"/>
        <end position="350"/>
    </location>
</feature>